<sequence length="48" mass="5388">MKISLPLFKTINNLVKIFQHLIKTTKNPAPKGITAFTQPSERVNPLQA</sequence>
<proteinExistence type="predicted"/>
<feature type="compositionally biased region" description="Polar residues" evidence="1">
    <location>
        <begin position="35"/>
        <end position="48"/>
    </location>
</feature>
<dbReference type="EMBL" id="FPIA01000002">
    <property type="protein sequence ID" value="SFV87990.1"/>
    <property type="molecule type" value="Genomic_DNA"/>
</dbReference>
<evidence type="ECO:0000256" key="1">
    <source>
        <dbReference type="SAM" id="MobiDB-lite"/>
    </source>
</evidence>
<organism evidence="2">
    <name type="scientific">hydrothermal vent metagenome</name>
    <dbReference type="NCBI Taxonomy" id="652676"/>
    <lineage>
        <taxon>unclassified sequences</taxon>
        <taxon>metagenomes</taxon>
        <taxon>ecological metagenomes</taxon>
    </lineage>
</organism>
<accession>A0A1W1E1Z3</accession>
<evidence type="ECO:0000313" key="2">
    <source>
        <dbReference type="EMBL" id="SFV87990.1"/>
    </source>
</evidence>
<dbReference type="AlphaFoldDB" id="A0A1W1E1Z3"/>
<gene>
    <name evidence="2" type="ORF">MNB_SUP05-SYMBIONT-7-800</name>
</gene>
<feature type="region of interest" description="Disordered" evidence="1">
    <location>
        <begin position="29"/>
        <end position="48"/>
    </location>
</feature>
<name>A0A1W1E1Z3_9ZZZZ</name>
<reference evidence="2" key="1">
    <citation type="submission" date="2016-10" db="EMBL/GenBank/DDBJ databases">
        <authorList>
            <person name="de Groot N.N."/>
        </authorList>
    </citation>
    <scope>NUCLEOTIDE SEQUENCE</scope>
</reference>
<protein>
    <submittedName>
        <fullName evidence="2">Uncharacterized protein</fullName>
    </submittedName>
</protein>